<protein>
    <recommendedName>
        <fullName evidence="3">glucan endo-1,3-beta-D-glucosidase</fullName>
        <ecNumber evidence="3">3.2.1.39</ecNumber>
    </recommendedName>
</protein>
<evidence type="ECO:0000256" key="5">
    <source>
        <dbReference type="ARBA" id="ARBA00023277"/>
    </source>
</evidence>
<proteinExistence type="inferred from homology"/>
<reference evidence="11" key="1">
    <citation type="journal article" date="2023" name="Nat. Commun.">
        <title>Diploid and tetraploid genomes of Acorus and the evolution of monocots.</title>
        <authorList>
            <person name="Ma L."/>
            <person name="Liu K.W."/>
            <person name="Li Z."/>
            <person name="Hsiao Y.Y."/>
            <person name="Qi Y."/>
            <person name="Fu T."/>
            <person name="Tang G.D."/>
            <person name="Zhang D."/>
            <person name="Sun W.H."/>
            <person name="Liu D.K."/>
            <person name="Li Y."/>
            <person name="Chen G.Z."/>
            <person name="Liu X.D."/>
            <person name="Liao X.Y."/>
            <person name="Jiang Y.T."/>
            <person name="Yu X."/>
            <person name="Hao Y."/>
            <person name="Huang J."/>
            <person name="Zhao X.W."/>
            <person name="Ke S."/>
            <person name="Chen Y.Y."/>
            <person name="Wu W.L."/>
            <person name="Hsu J.L."/>
            <person name="Lin Y.F."/>
            <person name="Huang M.D."/>
            <person name="Li C.Y."/>
            <person name="Huang L."/>
            <person name="Wang Z.W."/>
            <person name="Zhao X."/>
            <person name="Zhong W.Y."/>
            <person name="Peng D.H."/>
            <person name="Ahmad S."/>
            <person name="Lan S."/>
            <person name="Zhang J.S."/>
            <person name="Tsai W.C."/>
            <person name="Van de Peer Y."/>
            <person name="Liu Z.J."/>
        </authorList>
    </citation>
    <scope>NUCLEOTIDE SEQUENCE</scope>
    <source>
        <strain evidence="11">SCP</strain>
    </source>
</reference>
<evidence type="ECO:0000256" key="1">
    <source>
        <dbReference type="ARBA" id="ARBA00000382"/>
    </source>
</evidence>
<feature type="domain" description="Glycosyl hydrolase family 81 C-terminal" evidence="10">
    <location>
        <begin position="201"/>
        <end position="514"/>
    </location>
</feature>
<dbReference type="PROSITE" id="PS52008">
    <property type="entry name" value="GH81"/>
    <property type="match status" value="1"/>
</dbReference>
<dbReference type="EMBL" id="JAUJYN010000004">
    <property type="protein sequence ID" value="KAK1273882.1"/>
    <property type="molecule type" value="Genomic_DNA"/>
</dbReference>
<dbReference type="PANTHER" id="PTHR31983:SF0">
    <property type="entry name" value="GLUCAN ENDO-1,3-BETA-D-GLUCOSIDASE 2"/>
    <property type="match status" value="1"/>
</dbReference>
<keyword evidence="6" id="KW-0326">Glycosidase</keyword>
<evidence type="ECO:0000313" key="11">
    <source>
        <dbReference type="EMBL" id="KAK1273882.1"/>
    </source>
</evidence>
<dbReference type="Gene3D" id="2.70.98.30">
    <property type="entry name" value="Golgi alpha-mannosidase II, domain 4"/>
    <property type="match status" value="1"/>
</dbReference>
<evidence type="ECO:0000313" key="12">
    <source>
        <dbReference type="Proteomes" id="UP001179952"/>
    </source>
</evidence>
<sequence length="533" mass="59335">MVDFDLRFRHSITDETGPQTHTISSFDDLSLTLDIPPSLRFYLTRGSPYVTLSTQSTKLSISTVHAVLNHQSNDAQTKHKLLLNNGQTWLCYASSPLRLSSPNVSSLESQDGFAGTVRFAALPSSDGDCEAVLDRFGSCYPVSGEAVYHRTFCVEYKWETRGWSGGDLLMLAHPLHLKMLCASDGRDLTVIDGFRYESIDARAARLALIAEEVRKPELIPAVHHFLRDSITPWLDGSFPSNGFLYDPKWGGLVTKAGLSDSGADFGFGIYNDHHYHLGYFAYAIAVLVKLDPAWARAYRPQCYALVADFMSLGRRSTYTKLRCFDAWKLHSWAGGLTEFADGRNQESTSEAVNAYYSAALMGLAFGDAHLASVGATLAAFEIEAARMWWHVREGERGMYTEEFVAGNRVVGVLWANKRDAGLWFAPPEWRECRLGIQLLPLAPITEALFADVGFARELVRWAMPALDREGVGEGWKGFIYALEGVYDKEAALEKVRRLNGYDDGNSLSNLLWWLHSRGDGEGSGGSWFGQYCH</sequence>
<evidence type="ECO:0000256" key="6">
    <source>
        <dbReference type="ARBA" id="ARBA00023295"/>
    </source>
</evidence>
<feature type="domain" description="Glycosyl hydrolase family 81 N-terminal" evidence="9">
    <location>
        <begin position="18"/>
        <end position="188"/>
    </location>
</feature>
<dbReference type="InterPro" id="IPR005200">
    <property type="entry name" value="Endo-beta-glucanase"/>
</dbReference>
<dbReference type="GO" id="GO:0042973">
    <property type="term" value="F:glucan endo-1,3-beta-D-glucosidase activity"/>
    <property type="evidence" value="ECO:0007669"/>
    <property type="project" value="UniProtKB-EC"/>
</dbReference>
<dbReference type="Pfam" id="PF03639">
    <property type="entry name" value="Glyco_hydro_81"/>
    <property type="match status" value="1"/>
</dbReference>
<dbReference type="AlphaFoldDB" id="A0AAV9BBS3"/>
<evidence type="ECO:0000256" key="7">
    <source>
        <dbReference type="ARBA" id="ARBA00023316"/>
    </source>
</evidence>
<keyword evidence="7" id="KW-0961">Cell wall biogenesis/degradation</keyword>
<keyword evidence="4" id="KW-0378">Hydrolase</keyword>
<name>A0AAV9BBS3_ACOGR</name>
<accession>A0AAV9BBS3</accession>
<dbReference type="GO" id="GO:0000272">
    <property type="term" value="P:polysaccharide catabolic process"/>
    <property type="evidence" value="ECO:0007669"/>
    <property type="project" value="UniProtKB-KW"/>
</dbReference>
<dbReference type="GO" id="GO:0071555">
    <property type="term" value="P:cell wall organization"/>
    <property type="evidence" value="ECO:0007669"/>
    <property type="project" value="UniProtKB-KW"/>
</dbReference>
<dbReference type="GO" id="GO:0052861">
    <property type="term" value="F:endo-1,3(4)-beta-glucanase activity"/>
    <property type="evidence" value="ECO:0007669"/>
    <property type="project" value="InterPro"/>
</dbReference>
<evidence type="ECO:0000256" key="2">
    <source>
        <dbReference type="ARBA" id="ARBA00010730"/>
    </source>
</evidence>
<dbReference type="InterPro" id="IPR040720">
    <property type="entry name" value="GH81_C"/>
</dbReference>
<comment type="similarity">
    <text evidence="2">Belongs to the glycosyl hydrolase 81 family.</text>
</comment>
<comment type="catalytic activity">
    <reaction evidence="1">
        <text>Hydrolysis of (1-&gt;3)-beta-D-glucosidic linkages in (1-&gt;3)-beta-D-glucans.</text>
        <dbReference type="EC" id="3.2.1.39"/>
    </reaction>
</comment>
<dbReference type="PANTHER" id="PTHR31983">
    <property type="entry name" value="ENDO-1,3(4)-BETA-GLUCANASE 1"/>
    <property type="match status" value="1"/>
</dbReference>
<evidence type="ECO:0000256" key="4">
    <source>
        <dbReference type="ARBA" id="ARBA00022801"/>
    </source>
</evidence>
<gene>
    <name evidence="11" type="ORF">QJS04_geneDACA013304</name>
</gene>
<dbReference type="EC" id="3.2.1.39" evidence="3"/>
<dbReference type="Proteomes" id="UP001179952">
    <property type="component" value="Unassembled WGS sequence"/>
</dbReference>
<keyword evidence="5" id="KW-0119">Carbohydrate metabolism</keyword>
<keyword evidence="12" id="KW-1185">Reference proteome</keyword>
<evidence type="ECO:0000259" key="9">
    <source>
        <dbReference type="Pfam" id="PF03639"/>
    </source>
</evidence>
<dbReference type="Pfam" id="PF17652">
    <property type="entry name" value="Glyco_hydro81C"/>
    <property type="match status" value="1"/>
</dbReference>
<evidence type="ECO:0000259" key="10">
    <source>
        <dbReference type="Pfam" id="PF17652"/>
    </source>
</evidence>
<reference evidence="11" key="2">
    <citation type="submission" date="2023-06" db="EMBL/GenBank/DDBJ databases">
        <authorList>
            <person name="Ma L."/>
            <person name="Liu K.-W."/>
            <person name="Li Z."/>
            <person name="Hsiao Y.-Y."/>
            <person name="Qi Y."/>
            <person name="Fu T."/>
            <person name="Tang G."/>
            <person name="Zhang D."/>
            <person name="Sun W.-H."/>
            <person name="Liu D.-K."/>
            <person name="Li Y."/>
            <person name="Chen G.-Z."/>
            <person name="Liu X.-D."/>
            <person name="Liao X.-Y."/>
            <person name="Jiang Y.-T."/>
            <person name="Yu X."/>
            <person name="Hao Y."/>
            <person name="Huang J."/>
            <person name="Zhao X.-W."/>
            <person name="Ke S."/>
            <person name="Chen Y.-Y."/>
            <person name="Wu W.-L."/>
            <person name="Hsu J.-L."/>
            <person name="Lin Y.-F."/>
            <person name="Huang M.-D."/>
            <person name="Li C.-Y."/>
            <person name="Huang L."/>
            <person name="Wang Z.-W."/>
            <person name="Zhao X."/>
            <person name="Zhong W.-Y."/>
            <person name="Peng D.-H."/>
            <person name="Ahmad S."/>
            <person name="Lan S."/>
            <person name="Zhang J.-S."/>
            <person name="Tsai W.-C."/>
            <person name="Van De Peer Y."/>
            <person name="Liu Z.-J."/>
        </authorList>
    </citation>
    <scope>NUCLEOTIDE SEQUENCE</scope>
    <source>
        <strain evidence="11">SCP</strain>
        <tissue evidence="11">Leaves</tissue>
    </source>
</reference>
<dbReference type="InterPro" id="IPR040451">
    <property type="entry name" value="GH81_N"/>
</dbReference>
<evidence type="ECO:0000256" key="8">
    <source>
        <dbReference type="ARBA" id="ARBA00023326"/>
    </source>
</evidence>
<organism evidence="11 12">
    <name type="scientific">Acorus gramineus</name>
    <name type="common">Dwarf sweet flag</name>
    <dbReference type="NCBI Taxonomy" id="55184"/>
    <lineage>
        <taxon>Eukaryota</taxon>
        <taxon>Viridiplantae</taxon>
        <taxon>Streptophyta</taxon>
        <taxon>Embryophyta</taxon>
        <taxon>Tracheophyta</taxon>
        <taxon>Spermatophyta</taxon>
        <taxon>Magnoliopsida</taxon>
        <taxon>Liliopsida</taxon>
        <taxon>Acoraceae</taxon>
        <taxon>Acorus</taxon>
    </lineage>
</organism>
<keyword evidence="8" id="KW-0624">Polysaccharide degradation</keyword>
<evidence type="ECO:0000256" key="3">
    <source>
        <dbReference type="ARBA" id="ARBA00012780"/>
    </source>
</evidence>
<comment type="caution">
    <text evidence="11">The sequence shown here is derived from an EMBL/GenBank/DDBJ whole genome shotgun (WGS) entry which is preliminary data.</text>
</comment>